<dbReference type="AlphaFoldDB" id="A0ABD1KD43"/>
<sequence>MPEATSIGRQTAFNRHTVGEFYDNLATVMDRYKFPPNRIYNMDETGVTDVQKPKQVVTERGRKQAGSVTSKERGELITLICAVNALGNAVPPVFIFPCHTNCCPTTPLLLILDNHDSHVALEAVNVAKENGIIMLTLPPHTSHQLQPLDKSVFGPLKRYYNRAVDGWMRSNPGKVATIYDVPEMVNTAFRSAMSRQNIQSGFEATGIFPYNRKKFTDADFEPAEVSNRPAPSQPGQQHDAPATPAQPRQNWREIEN</sequence>
<dbReference type="Gene3D" id="3.30.420.10">
    <property type="entry name" value="Ribonuclease H-like superfamily/Ribonuclease H"/>
    <property type="match status" value="1"/>
</dbReference>
<evidence type="ECO:0000313" key="3">
    <source>
        <dbReference type="EMBL" id="KAL2097010.1"/>
    </source>
</evidence>
<proteinExistence type="predicted"/>
<dbReference type="EMBL" id="JBHFQA010000006">
    <property type="protein sequence ID" value="KAL2097010.1"/>
    <property type="molecule type" value="Genomic_DNA"/>
</dbReference>
<feature type="region of interest" description="Disordered" evidence="1">
    <location>
        <begin position="218"/>
        <end position="256"/>
    </location>
</feature>
<dbReference type="PANTHER" id="PTHR19303">
    <property type="entry name" value="TRANSPOSON"/>
    <property type="match status" value="1"/>
</dbReference>
<dbReference type="InterPro" id="IPR004875">
    <property type="entry name" value="DDE_SF_endonuclease_dom"/>
</dbReference>
<evidence type="ECO:0000256" key="1">
    <source>
        <dbReference type="SAM" id="MobiDB-lite"/>
    </source>
</evidence>
<keyword evidence="4" id="KW-1185">Reference proteome</keyword>
<dbReference type="Pfam" id="PF03184">
    <property type="entry name" value="DDE_1"/>
    <property type="match status" value="1"/>
</dbReference>
<evidence type="ECO:0000259" key="2">
    <source>
        <dbReference type="Pfam" id="PF03184"/>
    </source>
</evidence>
<comment type="caution">
    <text evidence="3">The sequence shown here is derived from an EMBL/GenBank/DDBJ whole genome shotgun (WGS) entry which is preliminary data.</text>
</comment>
<dbReference type="InterPro" id="IPR050863">
    <property type="entry name" value="CenT-Element_Derived"/>
</dbReference>
<reference evidence="3 4" key="1">
    <citation type="submission" date="2024-09" db="EMBL/GenBank/DDBJ databases">
        <title>A chromosome-level genome assembly of Gray's grenadier anchovy, Coilia grayii.</title>
        <authorList>
            <person name="Fu Z."/>
        </authorList>
    </citation>
    <scope>NUCLEOTIDE SEQUENCE [LARGE SCALE GENOMIC DNA]</scope>
    <source>
        <strain evidence="3">G4</strain>
        <tissue evidence="3">Muscle</tissue>
    </source>
</reference>
<dbReference type="Proteomes" id="UP001591681">
    <property type="component" value="Unassembled WGS sequence"/>
</dbReference>
<feature type="domain" description="DDE-1" evidence="2">
    <location>
        <begin position="108"/>
        <end position="202"/>
    </location>
</feature>
<evidence type="ECO:0000313" key="4">
    <source>
        <dbReference type="Proteomes" id="UP001591681"/>
    </source>
</evidence>
<accession>A0ABD1KD43</accession>
<dbReference type="InterPro" id="IPR036397">
    <property type="entry name" value="RNaseH_sf"/>
</dbReference>
<dbReference type="PANTHER" id="PTHR19303:SF71">
    <property type="entry name" value="ZINC FINGER PHD-TYPE DOMAIN-CONTAINING PROTEIN"/>
    <property type="match status" value="1"/>
</dbReference>
<protein>
    <recommendedName>
        <fullName evidence="2">DDE-1 domain-containing protein</fullName>
    </recommendedName>
</protein>
<organism evidence="3 4">
    <name type="scientific">Coilia grayii</name>
    <name type="common">Gray's grenadier anchovy</name>
    <dbReference type="NCBI Taxonomy" id="363190"/>
    <lineage>
        <taxon>Eukaryota</taxon>
        <taxon>Metazoa</taxon>
        <taxon>Chordata</taxon>
        <taxon>Craniata</taxon>
        <taxon>Vertebrata</taxon>
        <taxon>Euteleostomi</taxon>
        <taxon>Actinopterygii</taxon>
        <taxon>Neopterygii</taxon>
        <taxon>Teleostei</taxon>
        <taxon>Clupei</taxon>
        <taxon>Clupeiformes</taxon>
        <taxon>Clupeoidei</taxon>
        <taxon>Engraulidae</taxon>
        <taxon>Coilinae</taxon>
        <taxon>Coilia</taxon>
    </lineage>
</organism>
<name>A0ABD1KD43_9TELE</name>
<gene>
    <name evidence="3" type="ORF">ACEWY4_006217</name>
</gene>